<dbReference type="Proteomes" id="UP000527860">
    <property type="component" value="Unassembled WGS sequence"/>
</dbReference>
<dbReference type="Proteomes" id="UP000031546">
    <property type="component" value="Unassembled WGS sequence"/>
</dbReference>
<comment type="caution">
    <text evidence="11">The sequence shown here is derived from an EMBL/GenBank/DDBJ whole genome shotgun (WGS) entry which is preliminary data.</text>
</comment>
<dbReference type="SUPFAM" id="SSF161098">
    <property type="entry name" value="MetI-like"/>
    <property type="match status" value="1"/>
</dbReference>
<dbReference type="GO" id="GO:0005886">
    <property type="term" value="C:plasma membrane"/>
    <property type="evidence" value="ECO:0007669"/>
    <property type="project" value="UniProtKB-SubCell"/>
</dbReference>
<reference evidence="14" key="2">
    <citation type="submission" date="2020-04" db="EMBL/GenBank/DDBJ databases">
        <title>Genome analysis and biological profiling of marine Cellulosimicrobium funkei MOSEL-ME6.</title>
        <authorList>
            <person name="Tanveer F."/>
            <person name="Xie Y."/>
            <person name="Shinwari Z.K."/>
        </authorList>
    </citation>
    <scope>NUCLEOTIDE SEQUENCE [LARGE SCALE GENOMIC DNA]</scope>
    <source>
        <strain evidence="14">MOSEL-ME25</strain>
    </source>
</reference>
<evidence type="ECO:0000313" key="12">
    <source>
        <dbReference type="EMBL" id="MDB0579536.1"/>
    </source>
</evidence>
<feature type="transmembrane region" description="Helical" evidence="9">
    <location>
        <begin position="220"/>
        <end position="241"/>
    </location>
</feature>
<feature type="transmembrane region" description="Helical" evidence="9">
    <location>
        <begin position="56"/>
        <end position="82"/>
    </location>
</feature>
<evidence type="ECO:0000256" key="4">
    <source>
        <dbReference type="ARBA" id="ARBA00022596"/>
    </source>
</evidence>
<name>A0A0C2E834_9STAP</name>
<evidence type="ECO:0000256" key="8">
    <source>
        <dbReference type="ARBA" id="ARBA00023136"/>
    </source>
</evidence>
<dbReference type="PROSITE" id="PS50928">
    <property type="entry name" value="ABC_TM1"/>
    <property type="match status" value="1"/>
</dbReference>
<keyword evidence="14" id="KW-1185">Reference proteome</keyword>
<proteinExistence type="inferred from homology"/>
<keyword evidence="3" id="KW-1003">Cell membrane</keyword>
<keyword evidence="4" id="KW-0533">Nickel</keyword>
<dbReference type="STRING" id="45670.SN16_01960"/>
<dbReference type="PANTHER" id="PTHR30151:SF20">
    <property type="entry name" value="ABC TRANSPORTER PERMEASE PROTEIN HI_0355-RELATED"/>
    <property type="match status" value="1"/>
</dbReference>
<keyword evidence="2 9" id="KW-0813">Transport</keyword>
<evidence type="ECO:0000313" key="14">
    <source>
        <dbReference type="Proteomes" id="UP000527860"/>
    </source>
</evidence>
<keyword evidence="8 9" id="KW-0472">Membrane</keyword>
<evidence type="ECO:0000256" key="7">
    <source>
        <dbReference type="ARBA" id="ARBA00023112"/>
    </source>
</evidence>
<keyword evidence="5 9" id="KW-0812">Transmembrane</keyword>
<evidence type="ECO:0000256" key="5">
    <source>
        <dbReference type="ARBA" id="ARBA00022692"/>
    </source>
</evidence>
<evidence type="ECO:0000313" key="11">
    <source>
        <dbReference type="EMBL" id="KIH71467.1"/>
    </source>
</evidence>
<dbReference type="PANTHER" id="PTHR30151">
    <property type="entry name" value="ALKANE SULFONATE ABC TRANSPORTER-RELATED, MEMBRANE SUBUNIT"/>
    <property type="match status" value="1"/>
</dbReference>
<reference evidence="11 13" key="1">
    <citation type="submission" date="2015-01" db="EMBL/GenBank/DDBJ databases">
        <title>Genome sequences of high lactate-tolerant strain Salinicoccus roseus W12 with industrial interest.</title>
        <authorList>
            <person name="Wang H."/>
            <person name="Yu B."/>
        </authorList>
    </citation>
    <scope>NUCLEOTIDE SEQUENCE [LARGE SCALE GENOMIC DNA]</scope>
    <source>
        <strain evidence="11 13">W12</strain>
    </source>
</reference>
<keyword evidence="7" id="KW-0921">Nickel transport</keyword>
<evidence type="ECO:0000256" key="1">
    <source>
        <dbReference type="ARBA" id="ARBA00004651"/>
    </source>
</evidence>
<reference evidence="12 14" key="4">
    <citation type="submission" date="2022-12" db="EMBL/GenBank/DDBJ databases">
        <title>Genome analysis and biological profiling of marine Salinicoccus roseus MOSEL-ME25.</title>
        <authorList>
            <person name="Mirza F.T."/>
            <person name="Xie Y."/>
            <person name="Shinwari Z.K."/>
        </authorList>
    </citation>
    <scope>NUCLEOTIDE SEQUENCE [LARGE SCALE GENOMIC DNA]</scope>
    <source>
        <strain evidence="12 14">MOSEL-ME25</strain>
    </source>
</reference>
<evidence type="ECO:0000256" key="2">
    <source>
        <dbReference type="ARBA" id="ARBA00022448"/>
    </source>
</evidence>
<dbReference type="InterPro" id="IPR035906">
    <property type="entry name" value="MetI-like_sf"/>
</dbReference>
<dbReference type="Gene3D" id="1.10.3720.10">
    <property type="entry name" value="MetI-like"/>
    <property type="match status" value="1"/>
</dbReference>
<sequence>MRRISSWSVIPPLLAILAILVVWQLAVSLFDIRAWILPSPLQIIQEGMEIYPRLLGHGLATIQIALGGFALGVGVGLLLAVLLHLMPRAKESIYPLMVLSQNVPIIALAPLLVLWFGFGTLPKILIITLVCFFPVAVSLIDGFRQTNPTLLNYMQMIGASRRQIFFKLEWPSALPYFFSGLKISATYSVMGAVIAEWLGAQEGLGVFMTVASSAFRTDQVFVAIFVIMAISLLLFGFIMLMEKWLVPWDTDRKGADDDDE</sequence>
<dbReference type="CDD" id="cd06261">
    <property type="entry name" value="TM_PBP2"/>
    <property type="match status" value="1"/>
</dbReference>
<gene>
    <name evidence="12" type="ORF">F7P68_0003260</name>
    <name evidence="11" type="ORF">SN16_01960</name>
</gene>
<dbReference type="AlphaFoldDB" id="A0A0C2E834"/>
<evidence type="ECO:0000256" key="3">
    <source>
        <dbReference type="ARBA" id="ARBA00022475"/>
    </source>
</evidence>
<dbReference type="OrthoDB" id="9804353at2"/>
<evidence type="ECO:0000259" key="10">
    <source>
        <dbReference type="PROSITE" id="PS50928"/>
    </source>
</evidence>
<evidence type="ECO:0000313" key="13">
    <source>
        <dbReference type="Proteomes" id="UP000031546"/>
    </source>
</evidence>
<evidence type="ECO:0000256" key="9">
    <source>
        <dbReference type="RuleBase" id="RU363032"/>
    </source>
</evidence>
<dbReference type="InterPro" id="IPR000515">
    <property type="entry name" value="MetI-like"/>
</dbReference>
<comment type="subcellular location">
    <subcellularLocation>
        <location evidence="1 9">Cell membrane</location>
        <topology evidence="1 9">Multi-pass membrane protein</topology>
    </subcellularLocation>
</comment>
<feature type="transmembrane region" description="Helical" evidence="9">
    <location>
        <begin position="12"/>
        <end position="36"/>
    </location>
</feature>
<dbReference type="Pfam" id="PF00528">
    <property type="entry name" value="BPD_transp_1"/>
    <property type="match status" value="1"/>
</dbReference>
<protein>
    <submittedName>
        <fullName evidence="11 12">ABC transporter permease</fullName>
    </submittedName>
</protein>
<dbReference type="EMBL" id="JXII01000002">
    <property type="protein sequence ID" value="KIH71467.1"/>
    <property type="molecule type" value="Genomic_DNA"/>
</dbReference>
<comment type="similarity">
    <text evidence="9">Belongs to the binding-protein-dependent transport system permease family.</text>
</comment>
<dbReference type="GeneID" id="77844303"/>
<accession>A0A0C2E834</accession>
<feature type="transmembrane region" description="Helical" evidence="9">
    <location>
        <begin position="94"/>
        <end position="118"/>
    </location>
</feature>
<keyword evidence="7" id="KW-0406">Ion transport</keyword>
<organism evidence="11 13">
    <name type="scientific">Salinicoccus roseus</name>
    <dbReference type="NCBI Taxonomy" id="45670"/>
    <lineage>
        <taxon>Bacteria</taxon>
        <taxon>Bacillati</taxon>
        <taxon>Bacillota</taxon>
        <taxon>Bacilli</taxon>
        <taxon>Bacillales</taxon>
        <taxon>Staphylococcaceae</taxon>
        <taxon>Salinicoccus</taxon>
    </lineage>
</organism>
<dbReference type="RefSeq" id="WP_040104931.1">
    <property type="nucleotide sequence ID" value="NZ_JABEVU030000001.1"/>
</dbReference>
<evidence type="ECO:0000256" key="6">
    <source>
        <dbReference type="ARBA" id="ARBA00022989"/>
    </source>
</evidence>
<dbReference type="GO" id="GO:0055085">
    <property type="term" value="P:transmembrane transport"/>
    <property type="evidence" value="ECO:0007669"/>
    <property type="project" value="InterPro"/>
</dbReference>
<feature type="transmembrane region" description="Helical" evidence="9">
    <location>
        <begin position="124"/>
        <end position="143"/>
    </location>
</feature>
<feature type="domain" description="ABC transmembrane type-1" evidence="10">
    <location>
        <begin position="58"/>
        <end position="239"/>
    </location>
</feature>
<dbReference type="GO" id="GO:0015675">
    <property type="term" value="P:nickel cation transport"/>
    <property type="evidence" value="ECO:0007669"/>
    <property type="project" value="UniProtKB-KW"/>
</dbReference>
<dbReference type="EMBL" id="JABEVU030000001">
    <property type="protein sequence ID" value="MDB0579536.1"/>
    <property type="molecule type" value="Genomic_DNA"/>
</dbReference>
<keyword evidence="6 9" id="KW-1133">Transmembrane helix</keyword>
<reference evidence="12" key="3">
    <citation type="submission" date="2020-04" db="EMBL/GenBank/DDBJ databases">
        <authorList>
            <person name="Tanveer F."/>
            <person name="Xie Y."/>
            <person name="Shinwari Z.K."/>
        </authorList>
    </citation>
    <scope>NUCLEOTIDE SEQUENCE</scope>
    <source>
        <strain evidence="12">MOSEL-ME25</strain>
    </source>
</reference>